<dbReference type="PROSITE" id="PS00152">
    <property type="entry name" value="ATPASE_ALPHA_BETA"/>
    <property type="match status" value="1"/>
</dbReference>
<dbReference type="EC" id="7.1.2.2" evidence="12"/>
<dbReference type="InterPro" id="IPR020003">
    <property type="entry name" value="ATPase_a/bsu_AS"/>
</dbReference>
<dbReference type="NCBIfam" id="TIGR01039">
    <property type="entry name" value="atpD"/>
    <property type="match status" value="1"/>
</dbReference>
<dbReference type="Pfam" id="PF00006">
    <property type="entry name" value="ATP-synt_ab"/>
    <property type="match status" value="1"/>
</dbReference>
<dbReference type="Pfam" id="PF02874">
    <property type="entry name" value="ATP-synt_ab_N"/>
    <property type="match status" value="1"/>
</dbReference>
<dbReference type="CDD" id="cd01133">
    <property type="entry name" value="F1-ATPase_beta_CD"/>
    <property type="match status" value="1"/>
</dbReference>
<keyword evidence="8 12" id="KW-0406">Ion transport</keyword>
<evidence type="ECO:0000256" key="6">
    <source>
        <dbReference type="ARBA" id="ARBA00022840"/>
    </source>
</evidence>
<keyword evidence="3 12" id="KW-0813">Transport</keyword>
<dbReference type="PIRSF" id="PIRSF039072">
    <property type="entry name" value="ATPase_subunit_beta"/>
    <property type="match status" value="1"/>
</dbReference>
<comment type="similarity">
    <text evidence="2 12">Belongs to the ATPase alpha/beta chains family.</text>
</comment>
<dbReference type="GO" id="GO:0046933">
    <property type="term" value="F:proton-transporting ATP synthase activity, rotational mechanism"/>
    <property type="evidence" value="ECO:0007669"/>
    <property type="project" value="UniProtKB-UniRule"/>
</dbReference>
<evidence type="ECO:0000259" key="13">
    <source>
        <dbReference type="SMART" id="SM00382"/>
    </source>
</evidence>
<dbReference type="EMBL" id="LBHU01000003">
    <property type="protein sequence ID" value="KLI63209.1"/>
    <property type="molecule type" value="Genomic_DNA"/>
</dbReference>
<dbReference type="FunFam" id="1.10.1140.10:FF:000001">
    <property type="entry name" value="ATP synthase subunit beta"/>
    <property type="match status" value="1"/>
</dbReference>
<evidence type="ECO:0000256" key="12">
    <source>
        <dbReference type="HAMAP-Rule" id="MF_01347"/>
    </source>
</evidence>
<dbReference type="GO" id="GO:0005524">
    <property type="term" value="F:ATP binding"/>
    <property type="evidence" value="ECO:0007669"/>
    <property type="project" value="UniProtKB-UniRule"/>
</dbReference>
<dbReference type="InterPro" id="IPR004100">
    <property type="entry name" value="ATPase_F1/V1/A1_a/bsu_N"/>
</dbReference>
<evidence type="ECO:0000256" key="8">
    <source>
        <dbReference type="ARBA" id="ARBA00023065"/>
    </source>
</evidence>
<dbReference type="InterPro" id="IPR050053">
    <property type="entry name" value="ATPase_alpha/beta_chains"/>
</dbReference>
<dbReference type="InterPro" id="IPR027417">
    <property type="entry name" value="P-loop_NTPase"/>
</dbReference>
<dbReference type="RefSeq" id="WP_047094103.1">
    <property type="nucleotide sequence ID" value="NZ_LBHU01000003.1"/>
</dbReference>
<dbReference type="OrthoDB" id="9801639at2"/>
<comment type="function">
    <text evidence="12">Produces ATP from ADP in the presence of a proton gradient across the membrane. The catalytic sites are hosted primarily by the beta subunits.</text>
</comment>
<feature type="domain" description="AAA+ ATPase" evidence="13">
    <location>
        <begin position="150"/>
        <end position="340"/>
    </location>
</feature>
<dbReference type="InterPro" id="IPR005722">
    <property type="entry name" value="ATP_synth_F1_bsu"/>
</dbReference>
<dbReference type="InterPro" id="IPR000194">
    <property type="entry name" value="ATPase_F1/V1/A1_a/bsu_nucl-bd"/>
</dbReference>
<dbReference type="SUPFAM" id="SSF52540">
    <property type="entry name" value="P-loop containing nucleoside triphosphate hydrolases"/>
    <property type="match status" value="1"/>
</dbReference>
<organism evidence="14 15">
    <name type="scientific">Aurantiacibacter marinus</name>
    <dbReference type="NCBI Taxonomy" id="874156"/>
    <lineage>
        <taxon>Bacteria</taxon>
        <taxon>Pseudomonadati</taxon>
        <taxon>Pseudomonadota</taxon>
        <taxon>Alphaproteobacteria</taxon>
        <taxon>Sphingomonadales</taxon>
        <taxon>Erythrobacteraceae</taxon>
        <taxon>Aurantiacibacter</taxon>
    </lineage>
</organism>
<protein>
    <recommendedName>
        <fullName evidence="12">ATP synthase subunit beta</fullName>
        <ecNumber evidence="12">7.1.2.2</ecNumber>
    </recommendedName>
    <alternativeName>
        <fullName evidence="12">ATP synthase F1 sector subunit beta</fullName>
    </alternativeName>
    <alternativeName>
        <fullName evidence="12">F-ATPase subunit beta</fullName>
    </alternativeName>
</protein>
<dbReference type="InterPro" id="IPR024034">
    <property type="entry name" value="ATPase_F1/V1_b/a_C"/>
</dbReference>
<proteinExistence type="inferred from homology"/>
<dbReference type="PANTHER" id="PTHR15184">
    <property type="entry name" value="ATP SYNTHASE"/>
    <property type="match status" value="1"/>
</dbReference>
<keyword evidence="15" id="KW-1185">Reference proteome</keyword>
<dbReference type="SUPFAM" id="SSF50615">
    <property type="entry name" value="N-terminal domain of alpha and beta subunits of F1 ATP synthase"/>
    <property type="match status" value="1"/>
</dbReference>
<dbReference type="InterPro" id="IPR036121">
    <property type="entry name" value="ATPase_F1/V1/A1_a/bsu_N_sf"/>
</dbReference>
<dbReference type="AlphaFoldDB" id="A0A0H0XLG4"/>
<evidence type="ECO:0000256" key="1">
    <source>
        <dbReference type="ARBA" id="ARBA00004370"/>
    </source>
</evidence>
<feature type="binding site" evidence="12">
    <location>
        <begin position="158"/>
        <end position="165"/>
    </location>
    <ligand>
        <name>ATP</name>
        <dbReference type="ChEBI" id="CHEBI:30616"/>
    </ligand>
</feature>
<dbReference type="Proteomes" id="UP000053455">
    <property type="component" value="Unassembled WGS sequence"/>
</dbReference>
<dbReference type="GO" id="GO:0005886">
    <property type="term" value="C:plasma membrane"/>
    <property type="evidence" value="ECO:0007669"/>
    <property type="project" value="UniProtKB-SubCell"/>
</dbReference>
<reference evidence="14 15" key="1">
    <citation type="submission" date="2015-04" db="EMBL/GenBank/DDBJ databases">
        <title>The draft genome sequence of Erythrobacter marinus HWDM-33.</title>
        <authorList>
            <person name="Zhuang L."/>
            <person name="Liu Y."/>
            <person name="Shao Z."/>
        </authorList>
    </citation>
    <scope>NUCLEOTIDE SEQUENCE [LARGE SCALE GENOMIC DNA]</scope>
    <source>
        <strain evidence="14 15">HWDM-33</strain>
    </source>
</reference>
<evidence type="ECO:0000256" key="2">
    <source>
        <dbReference type="ARBA" id="ARBA00008936"/>
    </source>
</evidence>
<dbReference type="Gene3D" id="1.10.1140.10">
    <property type="entry name" value="Bovine Mitochondrial F1-atpase, Atp Synthase Beta Chain, Chain D, domain 3"/>
    <property type="match status" value="1"/>
</dbReference>
<keyword evidence="9 12" id="KW-0472">Membrane</keyword>
<comment type="catalytic activity">
    <reaction evidence="12">
        <text>ATP + H2O + 4 H(+)(in) = ADP + phosphate + 5 H(+)(out)</text>
        <dbReference type="Rhea" id="RHEA:57720"/>
        <dbReference type="ChEBI" id="CHEBI:15377"/>
        <dbReference type="ChEBI" id="CHEBI:15378"/>
        <dbReference type="ChEBI" id="CHEBI:30616"/>
        <dbReference type="ChEBI" id="CHEBI:43474"/>
        <dbReference type="ChEBI" id="CHEBI:456216"/>
        <dbReference type="EC" id="7.1.2.2"/>
    </reaction>
</comment>
<dbReference type="CDD" id="cd18115">
    <property type="entry name" value="ATP-synt_F1_beta_N"/>
    <property type="match status" value="1"/>
</dbReference>
<gene>
    <name evidence="12" type="primary">atpD</name>
    <name evidence="14" type="ORF">AAV99_11060</name>
</gene>
<dbReference type="Pfam" id="PF22919">
    <property type="entry name" value="ATP-synt_VA_C"/>
    <property type="match status" value="1"/>
</dbReference>
<evidence type="ECO:0000256" key="5">
    <source>
        <dbReference type="ARBA" id="ARBA00022781"/>
    </source>
</evidence>
<keyword evidence="4 12" id="KW-0547">Nucleotide-binding</keyword>
<dbReference type="SUPFAM" id="SSF47917">
    <property type="entry name" value="C-terminal domain of alpha and beta subunits of F1 ATP synthase"/>
    <property type="match status" value="1"/>
</dbReference>
<dbReference type="CDD" id="cd18110">
    <property type="entry name" value="ATP-synt_F1_beta_C"/>
    <property type="match status" value="1"/>
</dbReference>
<name>A0A0H0XLG4_9SPHN</name>
<dbReference type="STRING" id="874156.GCA_001021555_02223"/>
<dbReference type="HAMAP" id="MF_01347">
    <property type="entry name" value="ATP_synth_beta_bact"/>
    <property type="match status" value="1"/>
</dbReference>
<evidence type="ECO:0000256" key="3">
    <source>
        <dbReference type="ARBA" id="ARBA00022448"/>
    </source>
</evidence>
<evidence type="ECO:0000256" key="7">
    <source>
        <dbReference type="ARBA" id="ARBA00022967"/>
    </source>
</evidence>
<evidence type="ECO:0000313" key="15">
    <source>
        <dbReference type="Proteomes" id="UP000053455"/>
    </source>
</evidence>
<keyword evidence="11 12" id="KW-0066">ATP synthesis</keyword>
<comment type="subcellular location">
    <subcellularLocation>
        <location evidence="12">Cell membrane</location>
        <topology evidence="12">Peripheral membrane protein</topology>
    </subcellularLocation>
    <subcellularLocation>
        <location evidence="1">Membrane</location>
    </subcellularLocation>
</comment>
<dbReference type="GO" id="GO:0045259">
    <property type="term" value="C:proton-transporting ATP synthase complex"/>
    <property type="evidence" value="ECO:0007669"/>
    <property type="project" value="UniProtKB-KW"/>
</dbReference>
<dbReference type="InterPro" id="IPR055190">
    <property type="entry name" value="ATP-synt_VA_C"/>
</dbReference>
<sequence length="485" mass="51704">MATAPALNQVTNGTISQVIGAVVDVAFPGELPSILTALETKNGDNTLVLEVAQHLGENTVRTIAMDATEGLTRGQEVISTGAQITVPVGPKTLGRIMNVTGQPIDERGPIGSDMHAPIHAEAPAFVDQSTEADILVTGIKVIDLLAPYAKGGKIGLFGGAGVGKTVLIQELINNIAKGHGGVSVFAGVGERTREGNDLYHEFLDAGVIAKNEAGEAISEGSKVALVFGQMNEPPGARARVALSGLTMAEYFRDQEGQDVLFFVDNIFRFTQAGSEVSALLGRIPSAVGYQPTLSTDMGNLQERITSTNKGSITSVQAIYVPADDLTDPAPATSFAHLDATTTLNRAISELGIYPAVDPLDSTSRVLEPRVVGQEHYETARKVQETLQKYKSLQDIIAILGMDELSEEDKLTVQRARKIQKFLSQPFHVAEVFTNIPGCFVQLEDTVKSFKAVVEGEYDHLPESAFYMVGGIEDVVAKAQKMAEDA</sequence>
<dbReference type="SMART" id="SM00382">
    <property type="entry name" value="AAA"/>
    <property type="match status" value="1"/>
</dbReference>
<evidence type="ECO:0000256" key="11">
    <source>
        <dbReference type="ARBA" id="ARBA00023310"/>
    </source>
</evidence>
<dbReference type="Gene3D" id="2.40.10.170">
    <property type="match status" value="1"/>
</dbReference>
<dbReference type="Gene3D" id="3.40.50.300">
    <property type="entry name" value="P-loop containing nucleotide triphosphate hydrolases"/>
    <property type="match status" value="1"/>
</dbReference>
<dbReference type="FunFam" id="3.40.50.300:FF:000026">
    <property type="entry name" value="ATP synthase subunit beta"/>
    <property type="match status" value="1"/>
</dbReference>
<keyword evidence="10 12" id="KW-0139">CF(1)</keyword>
<evidence type="ECO:0000256" key="10">
    <source>
        <dbReference type="ARBA" id="ARBA00023196"/>
    </source>
</evidence>
<evidence type="ECO:0000256" key="4">
    <source>
        <dbReference type="ARBA" id="ARBA00022741"/>
    </source>
</evidence>
<evidence type="ECO:0000313" key="14">
    <source>
        <dbReference type="EMBL" id="KLI63209.1"/>
    </source>
</evidence>
<dbReference type="PANTHER" id="PTHR15184:SF71">
    <property type="entry name" value="ATP SYNTHASE SUBUNIT BETA, MITOCHONDRIAL"/>
    <property type="match status" value="1"/>
</dbReference>
<keyword evidence="5 12" id="KW-0375">Hydrogen ion transport</keyword>
<dbReference type="PATRIC" id="fig|874156.12.peg.2269"/>
<dbReference type="InterPro" id="IPR003593">
    <property type="entry name" value="AAA+_ATPase"/>
</dbReference>
<keyword evidence="7 12" id="KW-1278">Translocase</keyword>
<comment type="caution">
    <text evidence="14">The sequence shown here is derived from an EMBL/GenBank/DDBJ whole genome shotgun (WGS) entry which is preliminary data.</text>
</comment>
<keyword evidence="12" id="KW-1003">Cell membrane</keyword>
<accession>A0A0H0XLG4</accession>
<evidence type="ECO:0000256" key="9">
    <source>
        <dbReference type="ARBA" id="ARBA00023136"/>
    </source>
</evidence>
<keyword evidence="6 12" id="KW-0067">ATP-binding</keyword>